<keyword evidence="1" id="KW-0812">Transmembrane</keyword>
<keyword evidence="1" id="KW-0472">Membrane</keyword>
<evidence type="ECO:0000313" key="3">
    <source>
        <dbReference type="Proteomes" id="UP000237819"/>
    </source>
</evidence>
<dbReference type="OrthoDB" id="239293at2"/>
<evidence type="ECO:0008006" key="4">
    <source>
        <dbReference type="Google" id="ProtNLM"/>
    </source>
</evidence>
<keyword evidence="1" id="KW-1133">Transmembrane helix</keyword>
<feature type="transmembrane region" description="Helical" evidence="1">
    <location>
        <begin position="269"/>
        <end position="289"/>
    </location>
</feature>
<evidence type="ECO:0000313" key="2">
    <source>
        <dbReference type="EMBL" id="PQO47634.1"/>
    </source>
</evidence>
<feature type="transmembrane region" description="Helical" evidence="1">
    <location>
        <begin position="57"/>
        <end position="76"/>
    </location>
</feature>
<sequence length="419" mass="46684">MSESRHVSSEEVRIGFYQRLLALCGMLLVGTSYKLWLPQTDYPQVPIFDALCDAPPTIDYVLAGGVVGSLLAWLLIPRRAAVLAAWSVAACLAASCMLDQHRFQPWTYQLIFAAIILATCEAKLALRLMRWIVISIYVYSALSKLNVPFTTDEGQMFLDVPLGWFGAKEAVGETARQIATLLFPLGELTVGMLLAIPKTRKIGVVLAAIMHASLMLVVGPLGLNHWPGVLLWNVCFLLQAPLLFWPTAASRAEEKEETPVKTRLSEQRWVGMCAAAFVLLFPLLEPFGIADAWPGWALYASHVSRADLYIEPGAAELLPEKLQPFLVKTDWGGVRLDASQWSLHALNVPIYPDDRFQTGVALAFARRYGIGLFCTLAVQDPADRLRGERTETRYQGPIQMEEATKRYWLNAQPRDRLAR</sequence>
<name>A0A2S8GU96_9BACT</name>
<feature type="transmembrane region" description="Helical" evidence="1">
    <location>
        <begin position="229"/>
        <end position="248"/>
    </location>
</feature>
<proteinExistence type="predicted"/>
<gene>
    <name evidence="2" type="ORF">C5Y93_02970</name>
</gene>
<dbReference type="EMBL" id="PUHZ01000004">
    <property type="protein sequence ID" value="PQO47634.1"/>
    <property type="molecule type" value="Genomic_DNA"/>
</dbReference>
<evidence type="ECO:0000256" key="1">
    <source>
        <dbReference type="SAM" id="Phobius"/>
    </source>
</evidence>
<feature type="transmembrane region" description="Helical" evidence="1">
    <location>
        <begin position="202"/>
        <end position="223"/>
    </location>
</feature>
<reference evidence="2 3" key="1">
    <citation type="submission" date="2018-02" db="EMBL/GenBank/DDBJ databases">
        <title>Comparative genomes isolates from brazilian mangrove.</title>
        <authorList>
            <person name="Araujo J.E."/>
            <person name="Taketani R.G."/>
            <person name="Silva M.C.P."/>
            <person name="Loureco M.V."/>
            <person name="Andreote F.D."/>
        </authorList>
    </citation>
    <scope>NUCLEOTIDE SEQUENCE [LARGE SCALE GENOMIC DNA]</scope>
    <source>
        <strain evidence="2 3">Nap-Phe MGV</strain>
    </source>
</reference>
<feature type="transmembrane region" description="Helical" evidence="1">
    <location>
        <begin position="20"/>
        <end position="37"/>
    </location>
</feature>
<accession>A0A2S8GU96</accession>
<comment type="caution">
    <text evidence="2">The sequence shown here is derived from an EMBL/GenBank/DDBJ whole genome shotgun (WGS) entry which is preliminary data.</text>
</comment>
<dbReference type="AlphaFoldDB" id="A0A2S8GU96"/>
<dbReference type="Proteomes" id="UP000237819">
    <property type="component" value="Unassembled WGS sequence"/>
</dbReference>
<protein>
    <recommendedName>
        <fullName evidence="4">HTTM domain-containing protein</fullName>
    </recommendedName>
</protein>
<organism evidence="2 3">
    <name type="scientific">Blastopirellula marina</name>
    <dbReference type="NCBI Taxonomy" id="124"/>
    <lineage>
        <taxon>Bacteria</taxon>
        <taxon>Pseudomonadati</taxon>
        <taxon>Planctomycetota</taxon>
        <taxon>Planctomycetia</taxon>
        <taxon>Pirellulales</taxon>
        <taxon>Pirellulaceae</taxon>
        <taxon>Blastopirellula</taxon>
    </lineage>
</organism>
<dbReference type="RefSeq" id="WP_105333895.1">
    <property type="nucleotide sequence ID" value="NZ_PUHZ01000004.1"/>
</dbReference>